<feature type="domain" description="LysM" evidence="7">
    <location>
        <begin position="392"/>
        <end position="438"/>
    </location>
</feature>
<evidence type="ECO:0000259" key="7">
    <source>
        <dbReference type="PROSITE" id="PS51782"/>
    </source>
</evidence>
<gene>
    <name evidence="8" type="ORF">QBC34DRAFT_392777</name>
</gene>
<dbReference type="InterPro" id="IPR052210">
    <property type="entry name" value="LysM1-like"/>
</dbReference>
<evidence type="ECO:0000256" key="6">
    <source>
        <dbReference type="SAM" id="SignalP"/>
    </source>
</evidence>
<dbReference type="InterPro" id="IPR018392">
    <property type="entry name" value="LysM"/>
</dbReference>
<dbReference type="PANTHER" id="PTHR34997">
    <property type="entry name" value="AM15"/>
    <property type="match status" value="1"/>
</dbReference>
<feature type="compositionally biased region" description="Polar residues" evidence="5">
    <location>
        <begin position="141"/>
        <end position="151"/>
    </location>
</feature>
<dbReference type="AlphaFoldDB" id="A0AAV9H2C2"/>
<evidence type="ECO:0000313" key="8">
    <source>
        <dbReference type="EMBL" id="KAK4454186.1"/>
    </source>
</evidence>
<evidence type="ECO:0000313" key="9">
    <source>
        <dbReference type="Proteomes" id="UP001321760"/>
    </source>
</evidence>
<feature type="chain" id="PRO_5043664653" description="LysM domain-containing protein" evidence="6">
    <location>
        <begin position="22"/>
        <end position="441"/>
    </location>
</feature>
<dbReference type="EMBL" id="MU865917">
    <property type="protein sequence ID" value="KAK4454186.1"/>
    <property type="molecule type" value="Genomic_DNA"/>
</dbReference>
<dbReference type="GO" id="GO:0008061">
    <property type="term" value="F:chitin binding"/>
    <property type="evidence" value="ECO:0007669"/>
    <property type="project" value="UniProtKB-KW"/>
</dbReference>
<dbReference type="Pfam" id="PF01476">
    <property type="entry name" value="LysM"/>
    <property type="match status" value="3"/>
</dbReference>
<feature type="domain" description="LysM" evidence="7">
    <location>
        <begin position="159"/>
        <end position="205"/>
    </location>
</feature>
<feature type="signal peptide" evidence="6">
    <location>
        <begin position="1"/>
        <end position="21"/>
    </location>
</feature>
<feature type="domain" description="LysM" evidence="7">
    <location>
        <begin position="237"/>
        <end position="283"/>
    </location>
</feature>
<evidence type="ECO:0000256" key="2">
    <source>
        <dbReference type="ARBA" id="ARBA00022729"/>
    </source>
</evidence>
<dbReference type="Proteomes" id="UP001321760">
    <property type="component" value="Unassembled WGS sequence"/>
</dbReference>
<feature type="domain" description="LysM" evidence="7">
    <location>
        <begin position="315"/>
        <end position="363"/>
    </location>
</feature>
<keyword evidence="2 6" id="KW-0732">Signal</keyword>
<dbReference type="InterPro" id="IPR036779">
    <property type="entry name" value="LysM_dom_sf"/>
</dbReference>
<dbReference type="PROSITE" id="PS51782">
    <property type="entry name" value="LYSM"/>
    <property type="match status" value="5"/>
</dbReference>
<dbReference type="PANTHER" id="PTHR34997:SF2">
    <property type="entry name" value="LYSM DOMAIN-CONTAINING PROTEIN-RELATED"/>
    <property type="match status" value="1"/>
</dbReference>
<sequence>MSSFKKCGLLATLLAARTVLAGSKPTYPYDPNTTPNCVWWVDYDGFDNCQTIVDDNWITVDEFRQMNPSVGAGCTGLKVGQSYCVEKGAGPDPEPITTTTTTTSSSSTKSTTSTPTSTTFSTSTKPTTTPSPTPSPTKPSNGISTPEPTQPNMVNNCDAFYFVKPGEGCSDVLTKNGITLAQLFQWNPSVGANCAGLWSEVNVCVSIIGHTPSTTTPGNGIATPQPTQPNMVNNCDAFYFVKPGESCNDVLTKNSITLAQLYQWNPSVGSNCAGLWVEVNVCVSIVGHTPTTTTPGNGIATPTPVHPSMVPNCDAFYKVQQGENCNTVASKNGITLAELIKFNPNAGTTTNCNGLWADTYACVSIIGHTPTQPGNGIQTPSPTQGGMVSNCKTFHFVDGQTCQAVLDRYKITLANFAKWNTQVGSNCQNMWNKTWYCVATL</sequence>
<evidence type="ECO:0000256" key="1">
    <source>
        <dbReference type="ARBA" id="ARBA00022669"/>
    </source>
</evidence>
<dbReference type="SUPFAM" id="SSF54106">
    <property type="entry name" value="LysM domain"/>
    <property type="match status" value="3"/>
</dbReference>
<reference evidence="8" key="2">
    <citation type="submission" date="2023-05" db="EMBL/GenBank/DDBJ databases">
        <authorList>
            <consortium name="Lawrence Berkeley National Laboratory"/>
            <person name="Steindorff A."/>
            <person name="Hensen N."/>
            <person name="Bonometti L."/>
            <person name="Westerberg I."/>
            <person name="Brannstrom I.O."/>
            <person name="Guillou S."/>
            <person name="Cros-Aarteil S."/>
            <person name="Calhoun S."/>
            <person name="Haridas S."/>
            <person name="Kuo A."/>
            <person name="Mondo S."/>
            <person name="Pangilinan J."/>
            <person name="Riley R."/>
            <person name="Labutti K."/>
            <person name="Andreopoulos B."/>
            <person name="Lipzen A."/>
            <person name="Chen C."/>
            <person name="Yanf M."/>
            <person name="Daum C."/>
            <person name="Ng V."/>
            <person name="Clum A."/>
            <person name="Ohm R."/>
            <person name="Martin F."/>
            <person name="Silar P."/>
            <person name="Natvig D."/>
            <person name="Lalanne C."/>
            <person name="Gautier V."/>
            <person name="Ament-Velasquez S.L."/>
            <person name="Kruys A."/>
            <person name="Hutchinson M.I."/>
            <person name="Powell A.J."/>
            <person name="Barry K."/>
            <person name="Miller A.N."/>
            <person name="Grigoriev I.V."/>
            <person name="Debuchy R."/>
            <person name="Gladieux P."/>
            <person name="Thoren M.H."/>
            <person name="Johannesson H."/>
        </authorList>
    </citation>
    <scope>NUCLEOTIDE SEQUENCE</scope>
    <source>
        <strain evidence="8">PSN243</strain>
    </source>
</reference>
<dbReference type="Gene3D" id="3.10.350.10">
    <property type="entry name" value="LysM domain"/>
    <property type="match status" value="5"/>
</dbReference>
<dbReference type="CDD" id="cd00118">
    <property type="entry name" value="LysM"/>
    <property type="match status" value="3"/>
</dbReference>
<organism evidence="8 9">
    <name type="scientific">Podospora aff. communis PSN243</name>
    <dbReference type="NCBI Taxonomy" id="3040156"/>
    <lineage>
        <taxon>Eukaryota</taxon>
        <taxon>Fungi</taxon>
        <taxon>Dikarya</taxon>
        <taxon>Ascomycota</taxon>
        <taxon>Pezizomycotina</taxon>
        <taxon>Sordariomycetes</taxon>
        <taxon>Sordariomycetidae</taxon>
        <taxon>Sordariales</taxon>
        <taxon>Podosporaceae</taxon>
        <taxon>Podospora</taxon>
    </lineage>
</organism>
<feature type="compositionally biased region" description="Low complexity" evidence="5">
    <location>
        <begin position="97"/>
        <end position="128"/>
    </location>
</feature>
<evidence type="ECO:0000256" key="4">
    <source>
        <dbReference type="ARBA" id="ARBA00044955"/>
    </source>
</evidence>
<proteinExistence type="inferred from homology"/>
<feature type="region of interest" description="Disordered" evidence="5">
    <location>
        <begin position="88"/>
        <end position="151"/>
    </location>
</feature>
<feature type="domain" description="LysM" evidence="7">
    <location>
        <begin position="38"/>
        <end position="85"/>
    </location>
</feature>
<comment type="caution">
    <text evidence="8">The sequence shown here is derived from an EMBL/GenBank/DDBJ whole genome shotgun (WGS) entry which is preliminary data.</text>
</comment>
<evidence type="ECO:0000256" key="5">
    <source>
        <dbReference type="SAM" id="MobiDB-lite"/>
    </source>
</evidence>
<comment type="similarity">
    <text evidence="4">Belongs to the secreted LysM effector family.</text>
</comment>
<reference evidence="8" key="1">
    <citation type="journal article" date="2023" name="Mol. Phylogenet. Evol.">
        <title>Genome-scale phylogeny and comparative genomics of the fungal order Sordariales.</title>
        <authorList>
            <person name="Hensen N."/>
            <person name="Bonometti L."/>
            <person name="Westerberg I."/>
            <person name="Brannstrom I.O."/>
            <person name="Guillou S."/>
            <person name="Cros-Aarteil S."/>
            <person name="Calhoun S."/>
            <person name="Haridas S."/>
            <person name="Kuo A."/>
            <person name="Mondo S."/>
            <person name="Pangilinan J."/>
            <person name="Riley R."/>
            <person name="LaButti K."/>
            <person name="Andreopoulos B."/>
            <person name="Lipzen A."/>
            <person name="Chen C."/>
            <person name="Yan M."/>
            <person name="Daum C."/>
            <person name="Ng V."/>
            <person name="Clum A."/>
            <person name="Steindorff A."/>
            <person name="Ohm R.A."/>
            <person name="Martin F."/>
            <person name="Silar P."/>
            <person name="Natvig D.O."/>
            <person name="Lalanne C."/>
            <person name="Gautier V."/>
            <person name="Ament-Velasquez S.L."/>
            <person name="Kruys A."/>
            <person name="Hutchinson M.I."/>
            <person name="Powell A.J."/>
            <person name="Barry K."/>
            <person name="Miller A.N."/>
            <person name="Grigoriev I.V."/>
            <person name="Debuchy R."/>
            <person name="Gladieux P."/>
            <person name="Hiltunen Thoren M."/>
            <person name="Johannesson H."/>
        </authorList>
    </citation>
    <scope>NUCLEOTIDE SEQUENCE</scope>
    <source>
        <strain evidence="8">PSN243</strain>
    </source>
</reference>
<name>A0AAV9H2C2_9PEZI</name>
<keyword evidence="9" id="KW-1185">Reference proteome</keyword>
<evidence type="ECO:0000256" key="3">
    <source>
        <dbReference type="ARBA" id="ARBA00023026"/>
    </source>
</evidence>
<accession>A0AAV9H2C2</accession>
<keyword evidence="1" id="KW-0147">Chitin-binding</keyword>
<keyword evidence="3" id="KW-0843">Virulence</keyword>
<protein>
    <recommendedName>
        <fullName evidence="7">LysM domain-containing protein</fullName>
    </recommendedName>
</protein>
<dbReference type="SMART" id="SM00257">
    <property type="entry name" value="LysM"/>
    <property type="match status" value="4"/>
</dbReference>